<keyword evidence="2" id="KW-1185">Reference proteome</keyword>
<dbReference type="Proteomes" id="UP000295292">
    <property type="component" value="Unassembled WGS sequence"/>
</dbReference>
<name>A0A4R6WMF6_9SPHI</name>
<dbReference type="AlphaFoldDB" id="A0A4R6WMF6"/>
<accession>A0A4R6WMF6</accession>
<proteinExistence type="predicted"/>
<evidence type="ECO:0000313" key="1">
    <source>
        <dbReference type="EMBL" id="TDQ79525.1"/>
    </source>
</evidence>
<dbReference type="EMBL" id="SNYV01000011">
    <property type="protein sequence ID" value="TDQ79525.1"/>
    <property type="molecule type" value="Genomic_DNA"/>
</dbReference>
<comment type="caution">
    <text evidence="1">The sequence shown here is derived from an EMBL/GenBank/DDBJ whole genome shotgun (WGS) entry which is preliminary data.</text>
</comment>
<protein>
    <recommendedName>
        <fullName evidence="3">Cro/C1-type helix-turn-helix DNA-binding protein</fullName>
    </recommendedName>
</protein>
<gene>
    <name evidence="1" type="ORF">CLV99_0967</name>
</gene>
<reference evidence="1 2" key="1">
    <citation type="submission" date="2019-03" db="EMBL/GenBank/DDBJ databases">
        <title>Genomic Encyclopedia of Archaeal and Bacterial Type Strains, Phase II (KMG-II): from individual species to whole genera.</title>
        <authorList>
            <person name="Goeker M."/>
        </authorList>
    </citation>
    <scope>NUCLEOTIDE SEQUENCE [LARGE SCALE GENOMIC DNA]</scope>
    <source>
        <strain evidence="1 2">DSM 28353</strain>
    </source>
</reference>
<evidence type="ECO:0008006" key="3">
    <source>
        <dbReference type="Google" id="ProtNLM"/>
    </source>
</evidence>
<organism evidence="1 2">
    <name type="scientific">Sphingobacterium yanglingense</name>
    <dbReference type="NCBI Taxonomy" id="1437280"/>
    <lineage>
        <taxon>Bacteria</taxon>
        <taxon>Pseudomonadati</taxon>
        <taxon>Bacteroidota</taxon>
        <taxon>Sphingobacteriia</taxon>
        <taxon>Sphingobacteriales</taxon>
        <taxon>Sphingobacteriaceae</taxon>
        <taxon>Sphingobacterium</taxon>
    </lineage>
</organism>
<sequence length="83" mass="9485">MIAELKTKIAKYMPLNDMRLRESVIGVIKSDNNIKTKLALSLNKSYPTIQRYINNNDVMLTTASAMEVLRSELQLTNEELLNN</sequence>
<evidence type="ECO:0000313" key="2">
    <source>
        <dbReference type="Proteomes" id="UP000295292"/>
    </source>
</evidence>